<reference evidence="2" key="1">
    <citation type="submission" date="2025-08" db="UniProtKB">
        <authorList>
            <consortium name="Ensembl"/>
        </authorList>
    </citation>
    <scope>IDENTIFICATION</scope>
</reference>
<organism evidence="2 3">
    <name type="scientific">Seriola lalandi dorsalis</name>
    <dbReference type="NCBI Taxonomy" id="1841481"/>
    <lineage>
        <taxon>Eukaryota</taxon>
        <taxon>Metazoa</taxon>
        <taxon>Chordata</taxon>
        <taxon>Craniata</taxon>
        <taxon>Vertebrata</taxon>
        <taxon>Euteleostomi</taxon>
        <taxon>Actinopterygii</taxon>
        <taxon>Neopterygii</taxon>
        <taxon>Teleostei</taxon>
        <taxon>Neoteleostei</taxon>
        <taxon>Acanthomorphata</taxon>
        <taxon>Carangaria</taxon>
        <taxon>Carangiformes</taxon>
        <taxon>Carangidae</taxon>
        <taxon>Seriola</taxon>
    </lineage>
</organism>
<dbReference type="Proteomes" id="UP000261360">
    <property type="component" value="Unplaced"/>
</dbReference>
<dbReference type="Pfam" id="PF00619">
    <property type="entry name" value="CARD"/>
    <property type="match status" value="1"/>
</dbReference>
<reference evidence="2" key="2">
    <citation type="submission" date="2025-09" db="UniProtKB">
        <authorList>
            <consortium name="Ensembl"/>
        </authorList>
    </citation>
    <scope>IDENTIFICATION</scope>
</reference>
<dbReference type="InterPro" id="IPR001315">
    <property type="entry name" value="CARD"/>
</dbReference>
<dbReference type="GO" id="GO:0042981">
    <property type="term" value="P:regulation of apoptotic process"/>
    <property type="evidence" value="ECO:0007669"/>
    <property type="project" value="InterPro"/>
</dbReference>
<evidence type="ECO:0000313" key="2">
    <source>
        <dbReference type="Ensembl" id="ENSSLDP00000006303.1"/>
    </source>
</evidence>
<evidence type="ECO:0000313" key="3">
    <source>
        <dbReference type="Proteomes" id="UP000261360"/>
    </source>
</evidence>
<proteinExistence type="predicted"/>
<dbReference type="Ensembl" id="ENSSLDT00000006518.1">
    <property type="protein sequence ID" value="ENSSLDP00000006303.1"/>
    <property type="gene ID" value="ENSSLDG00000005039.1"/>
</dbReference>
<dbReference type="PROSITE" id="PS50209">
    <property type="entry name" value="CARD"/>
    <property type="match status" value="1"/>
</dbReference>
<sequence>TVTVRDQTDNTRADKARVVIDTVRKKGSEASSVLIAALCEEDSCLSTELNLT</sequence>
<dbReference type="SUPFAM" id="SSF47986">
    <property type="entry name" value="DEATH domain"/>
    <property type="match status" value="1"/>
</dbReference>
<protein>
    <recommendedName>
        <fullName evidence="1">CARD domain-containing protein</fullName>
    </recommendedName>
</protein>
<dbReference type="AlphaFoldDB" id="A0A3B4X063"/>
<keyword evidence="3" id="KW-1185">Reference proteome</keyword>
<dbReference type="InterPro" id="IPR011029">
    <property type="entry name" value="DEATH-like_dom_sf"/>
</dbReference>
<evidence type="ECO:0000259" key="1">
    <source>
        <dbReference type="PROSITE" id="PS50209"/>
    </source>
</evidence>
<accession>A0A3B4X063</accession>
<dbReference type="GeneTree" id="ENSGT01030000235613"/>
<dbReference type="Gene3D" id="1.10.533.10">
    <property type="entry name" value="Death Domain, Fas"/>
    <property type="match status" value="1"/>
</dbReference>
<feature type="domain" description="CARD" evidence="1">
    <location>
        <begin position="1"/>
        <end position="52"/>
    </location>
</feature>
<name>A0A3B4X063_SERLL</name>